<reference evidence="1" key="1">
    <citation type="submission" date="2020-04" db="EMBL/GenBank/DDBJ databases">
        <authorList>
            <person name="Chiriac C."/>
            <person name="Salcher M."/>
            <person name="Ghai R."/>
            <person name="Kavagutti S V."/>
        </authorList>
    </citation>
    <scope>NUCLEOTIDE SEQUENCE</scope>
</reference>
<dbReference type="EMBL" id="LR796591">
    <property type="protein sequence ID" value="CAB4152506.1"/>
    <property type="molecule type" value="Genomic_DNA"/>
</dbReference>
<sequence>MTRQDLLILAAGTAMVWAAFWAVQRPPFAHQPAAPLSALLDSLESSTRADSVRLAQWSDSLAKVTPRQLGKTIIQYVESHRVDTVLVPYVDTVMLPAQVVRELVVSDSGCRSRVDSLQGELRIDSVRTRIDSADRQADLAVVRRERWTWAGWGFLGGVAVGLGVCR</sequence>
<accession>A0A6J5N595</accession>
<name>A0A6J5N595_9CAUD</name>
<organism evidence="1">
    <name type="scientific">uncultured Caudovirales phage</name>
    <dbReference type="NCBI Taxonomy" id="2100421"/>
    <lineage>
        <taxon>Viruses</taxon>
        <taxon>Duplodnaviria</taxon>
        <taxon>Heunggongvirae</taxon>
        <taxon>Uroviricota</taxon>
        <taxon>Caudoviricetes</taxon>
        <taxon>Peduoviridae</taxon>
        <taxon>Maltschvirus</taxon>
        <taxon>Maltschvirus maltsch</taxon>
    </lineage>
</organism>
<proteinExistence type="predicted"/>
<protein>
    <submittedName>
        <fullName evidence="1">Uncharacterized protein</fullName>
    </submittedName>
</protein>
<gene>
    <name evidence="1" type="ORF">UFOVP602_9</name>
</gene>
<evidence type="ECO:0000313" key="1">
    <source>
        <dbReference type="EMBL" id="CAB4152506.1"/>
    </source>
</evidence>